<comment type="subcellular location">
    <subcellularLocation>
        <location evidence="1">Nucleus</location>
    </subcellularLocation>
</comment>
<dbReference type="InterPro" id="IPR024679">
    <property type="entry name" value="Ipi1_N"/>
</dbReference>
<evidence type="ECO:0000259" key="5">
    <source>
        <dbReference type="Pfam" id="PF12333"/>
    </source>
</evidence>
<comment type="similarity">
    <text evidence="2">Belongs to the IPI1/TEX10 family.</text>
</comment>
<dbReference type="PANTHER" id="PTHR16056">
    <property type="entry name" value="REGULATOR OF MICROTUBULE DYNAMICS PROTEIN"/>
    <property type="match status" value="1"/>
</dbReference>
<evidence type="ECO:0000256" key="3">
    <source>
        <dbReference type="ARBA" id="ARBA00023242"/>
    </source>
</evidence>
<protein>
    <recommendedName>
        <fullName evidence="5">Pre-rRNA-processing protein Ipi1 N-terminal domain-containing protein</fullName>
    </recommendedName>
</protein>
<evidence type="ECO:0000313" key="7">
    <source>
        <dbReference type="Proteomes" id="UP001152759"/>
    </source>
</evidence>
<dbReference type="InterPro" id="IPR011989">
    <property type="entry name" value="ARM-like"/>
</dbReference>
<accession>A0A9P0F6E5</accession>
<dbReference type="Gene3D" id="1.25.10.10">
    <property type="entry name" value="Leucine-rich Repeat Variant"/>
    <property type="match status" value="1"/>
</dbReference>
<sequence length="570" mass="64996">MPQKSHKKIKKEQKTKVKVKSSKTELPKGQNVTDTSFKVRKIQLKEQFPGHDDSESTPGRKLNIKELISRLRHHNSKMRSSALSGLRDVVLSREEEVLKSFFVTILEATAQLAMDDDSAVKEEKLVPLLEPLMRYLACCMSHLNADIRTDSLHLIDVLLTLPPHCSSELFMATIFPRFLDMISSSSEKGDSKRSLLVDLHVNTTSTLWRVGVLIRLHRLLEAISQSCSLKVTYYANVLMPLLMDSFTEVTTEFRHSHEGIILSLWDLLSSFNSSGDQLTWFRRTYAEPIRKKFILDKFPYNIGISNRTEESQEIFELFEKSKRSMDQTCVEQNINLCHIAALMMPQAYPESMAKYIFGYLDEVENMSRLKANTLISCLRALIDAKKNRRGPLKGVDFPQLIHKVVALYFKFKKTQDGETTLSLLHLLSSVVMDPQFKKLHRDKQLTRWLGSLPELLCQEIICFKTVKIVVKIATHAPPGFLFGLETWIEAILDNLPQFSLSDNEDNLDEAKGLIAGLVYYIKNWDEDLVKSIARGVSTNYFGTSLSSYIKDLVEDRIGSSLPESEKVPTV</sequence>
<gene>
    <name evidence="6" type="ORF">BEMITA_LOCUS10277</name>
</gene>
<dbReference type="Pfam" id="PF12333">
    <property type="entry name" value="Ipi1_N"/>
    <property type="match status" value="1"/>
</dbReference>
<organism evidence="6 7">
    <name type="scientific">Bemisia tabaci</name>
    <name type="common">Sweetpotato whitefly</name>
    <name type="synonym">Aleurodes tabaci</name>
    <dbReference type="NCBI Taxonomy" id="7038"/>
    <lineage>
        <taxon>Eukaryota</taxon>
        <taxon>Metazoa</taxon>
        <taxon>Ecdysozoa</taxon>
        <taxon>Arthropoda</taxon>
        <taxon>Hexapoda</taxon>
        <taxon>Insecta</taxon>
        <taxon>Pterygota</taxon>
        <taxon>Neoptera</taxon>
        <taxon>Paraneoptera</taxon>
        <taxon>Hemiptera</taxon>
        <taxon>Sternorrhyncha</taxon>
        <taxon>Aleyrodoidea</taxon>
        <taxon>Aleyrodidae</taxon>
        <taxon>Aleyrodinae</taxon>
        <taxon>Bemisia</taxon>
    </lineage>
</organism>
<dbReference type="InterPro" id="IPR016024">
    <property type="entry name" value="ARM-type_fold"/>
</dbReference>
<dbReference type="AlphaFoldDB" id="A0A9P0F6E5"/>
<dbReference type="Proteomes" id="UP001152759">
    <property type="component" value="Chromosome 6"/>
</dbReference>
<reference evidence="6" key="1">
    <citation type="submission" date="2021-12" db="EMBL/GenBank/DDBJ databases">
        <authorList>
            <person name="King R."/>
        </authorList>
    </citation>
    <scope>NUCLEOTIDE SEQUENCE</scope>
</reference>
<keyword evidence="3" id="KW-0539">Nucleus</keyword>
<dbReference type="SUPFAM" id="SSF48371">
    <property type="entry name" value="ARM repeat"/>
    <property type="match status" value="1"/>
</dbReference>
<evidence type="ECO:0000256" key="4">
    <source>
        <dbReference type="SAM" id="MobiDB-lite"/>
    </source>
</evidence>
<keyword evidence="7" id="KW-1185">Reference proteome</keyword>
<feature type="domain" description="Pre-rRNA-processing protein Ipi1 N-terminal" evidence="5">
    <location>
        <begin position="124"/>
        <end position="220"/>
    </location>
</feature>
<dbReference type="GO" id="GO:0071339">
    <property type="term" value="C:MLL1 complex"/>
    <property type="evidence" value="ECO:0007669"/>
    <property type="project" value="TreeGrafter"/>
</dbReference>
<name>A0A9P0F6E5_BEMTA</name>
<evidence type="ECO:0000313" key="6">
    <source>
        <dbReference type="EMBL" id="CAH0391680.1"/>
    </source>
</evidence>
<proteinExistence type="inferred from homology"/>
<evidence type="ECO:0000256" key="2">
    <source>
        <dbReference type="ARBA" id="ARBA00006427"/>
    </source>
</evidence>
<feature type="region of interest" description="Disordered" evidence="4">
    <location>
        <begin position="1"/>
        <end position="32"/>
    </location>
</feature>
<dbReference type="PANTHER" id="PTHR16056:SF2">
    <property type="entry name" value="TESTIS-EXPRESSED PROTEIN 10"/>
    <property type="match status" value="1"/>
</dbReference>
<dbReference type="EMBL" id="OU963867">
    <property type="protein sequence ID" value="CAH0391680.1"/>
    <property type="molecule type" value="Genomic_DNA"/>
</dbReference>
<evidence type="ECO:0000256" key="1">
    <source>
        <dbReference type="ARBA" id="ARBA00004123"/>
    </source>
</evidence>
<feature type="compositionally biased region" description="Basic residues" evidence="4">
    <location>
        <begin position="1"/>
        <end position="21"/>
    </location>
</feature>